<evidence type="ECO:0000256" key="8">
    <source>
        <dbReference type="SAM" id="Phobius"/>
    </source>
</evidence>
<dbReference type="Proteomes" id="UP000199608">
    <property type="component" value="Unassembled WGS sequence"/>
</dbReference>
<keyword evidence="3" id="KW-1003">Cell membrane</keyword>
<dbReference type="PANTHER" id="PTHR45138">
    <property type="entry name" value="REGULATORY COMPONENTS OF SENSORY TRANSDUCTION SYSTEM"/>
    <property type="match status" value="1"/>
</dbReference>
<dbReference type="InterPro" id="IPR043128">
    <property type="entry name" value="Rev_trsase/Diguanyl_cyclase"/>
</dbReference>
<dbReference type="InterPro" id="IPR000160">
    <property type="entry name" value="GGDEF_dom"/>
</dbReference>
<reference evidence="11" key="1">
    <citation type="submission" date="2016-10" db="EMBL/GenBank/DDBJ databases">
        <authorList>
            <person name="Varghese N."/>
            <person name="Submissions S."/>
        </authorList>
    </citation>
    <scope>NUCLEOTIDE SEQUENCE [LARGE SCALE GENOMIC DNA]</scope>
    <source>
        <strain evidence="11">DSM 3384</strain>
    </source>
</reference>
<feature type="transmembrane region" description="Helical" evidence="8">
    <location>
        <begin position="12"/>
        <end position="34"/>
    </location>
</feature>
<keyword evidence="11" id="KW-1185">Reference proteome</keyword>
<dbReference type="EC" id="2.7.7.65" evidence="2"/>
<dbReference type="CDD" id="cd12912">
    <property type="entry name" value="PDC2_MCP_like"/>
    <property type="match status" value="1"/>
</dbReference>
<keyword evidence="6 8" id="KW-0472">Membrane</keyword>
<evidence type="ECO:0000256" key="3">
    <source>
        <dbReference type="ARBA" id="ARBA00022475"/>
    </source>
</evidence>
<organism evidence="10 11">
    <name type="scientific">Desulfobacula phenolica</name>
    <dbReference type="NCBI Taxonomy" id="90732"/>
    <lineage>
        <taxon>Bacteria</taxon>
        <taxon>Pseudomonadati</taxon>
        <taxon>Thermodesulfobacteriota</taxon>
        <taxon>Desulfobacteria</taxon>
        <taxon>Desulfobacterales</taxon>
        <taxon>Desulfobacteraceae</taxon>
        <taxon>Desulfobacula</taxon>
    </lineage>
</organism>
<comment type="subcellular location">
    <subcellularLocation>
        <location evidence="1">Cell membrane</location>
        <topology evidence="1">Multi-pass membrane protein</topology>
    </subcellularLocation>
</comment>
<evidence type="ECO:0000256" key="1">
    <source>
        <dbReference type="ARBA" id="ARBA00004651"/>
    </source>
</evidence>
<proteinExistence type="predicted"/>
<dbReference type="GO" id="GO:0052621">
    <property type="term" value="F:diguanylate cyclase activity"/>
    <property type="evidence" value="ECO:0007669"/>
    <property type="project" value="UniProtKB-EC"/>
</dbReference>
<dbReference type="InterPro" id="IPR050469">
    <property type="entry name" value="Diguanylate_Cyclase"/>
</dbReference>
<evidence type="ECO:0000313" key="10">
    <source>
        <dbReference type="EMBL" id="SDU55307.1"/>
    </source>
</evidence>
<evidence type="ECO:0000313" key="11">
    <source>
        <dbReference type="Proteomes" id="UP000199608"/>
    </source>
</evidence>
<sequence length="531" mass="60022">MTIRKELFKSSIILSCSILIIFSILSSSFLYYAGISNAYVVIRQRNQAVNYFIAGYFTKIHNAVQFLASNRKIQNAPSLGANDLQDILNLYKSLEIADPDINYIYSGYKNGSLLINNYTPPEGYNSVVRPWYQEAIKSAPDISGGLPYKEIKTKEWLVSISKVLVDVENKINGVISIDCSIDTVANLLKKRGENYESSYSFAVKPDGKILIHHENSVLSKTVSDIINSSVKFDKKNGEFSYKLKDTYKLACYSRIDNIGWIIITVVDKREIIKPIILQTFVSILIIGVVAVLLAWVLSASLSKRFIVPLIELKKSVNAIVTGNCDHDSGYEYPNNEIGTIATDIEQFTENELYNKNIELQTINEKLELLSITDQLTKLPNRHKINNELEKEWKRAIRYKNSFSLIMIDIDWFKKINDTYGHQAGDSVLYEISQLMKNTLRSTDIVGRWGGEEFLVMCPETDLSGTKALAVKLCSTIENYQFTVGETITISAGLCEFDGHKSIEDMIKEADKKLYEAKRQGRNTVVHLTKGP</sequence>
<dbReference type="Gene3D" id="3.30.450.20">
    <property type="entry name" value="PAS domain"/>
    <property type="match status" value="2"/>
</dbReference>
<dbReference type="EMBL" id="FNLL01000012">
    <property type="protein sequence ID" value="SDU55307.1"/>
    <property type="molecule type" value="Genomic_DNA"/>
</dbReference>
<dbReference type="RefSeq" id="WP_092237064.1">
    <property type="nucleotide sequence ID" value="NZ_FNLL01000012.1"/>
</dbReference>
<keyword evidence="4 8" id="KW-0812">Transmembrane</keyword>
<dbReference type="SMART" id="SM00267">
    <property type="entry name" value="GGDEF"/>
    <property type="match status" value="1"/>
</dbReference>
<evidence type="ECO:0000256" key="7">
    <source>
        <dbReference type="ARBA" id="ARBA00034247"/>
    </source>
</evidence>
<accession>A0A1H2JG16</accession>
<comment type="catalytic activity">
    <reaction evidence="7">
        <text>2 GTP = 3',3'-c-di-GMP + 2 diphosphate</text>
        <dbReference type="Rhea" id="RHEA:24898"/>
        <dbReference type="ChEBI" id="CHEBI:33019"/>
        <dbReference type="ChEBI" id="CHEBI:37565"/>
        <dbReference type="ChEBI" id="CHEBI:58805"/>
        <dbReference type="EC" id="2.7.7.65"/>
    </reaction>
</comment>
<dbReference type="SUPFAM" id="SSF103190">
    <property type="entry name" value="Sensory domain-like"/>
    <property type="match status" value="1"/>
</dbReference>
<gene>
    <name evidence="10" type="ORF">SAMN04487931_11249</name>
</gene>
<dbReference type="Pfam" id="PF00990">
    <property type="entry name" value="GGDEF"/>
    <property type="match status" value="1"/>
</dbReference>
<dbReference type="InterPro" id="IPR029787">
    <property type="entry name" value="Nucleotide_cyclase"/>
</dbReference>
<protein>
    <recommendedName>
        <fullName evidence="2">diguanylate cyclase</fullName>
        <ecNumber evidence="2">2.7.7.65</ecNumber>
    </recommendedName>
</protein>
<dbReference type="InterPro" id="IPR029151">
    <property type="entry name" value="Sensor-like_sf"/>
</dbReference>
<feature type="domain" description="GGDEF" evidence="9">
    <location>
        <begin position="400"/>
        <end position="529"/>
    </location>
</feature>
<feature type="transmembrane region" description="Helical" evidence="8">
    <location>
        <begin position="275"/>
        <end position="297"/>
    </location>
</feature>
<dbReference type="Pfam" id="PF02743">
    <property type="entry name" value="dCache_1"/>
    <property type="match status" value="1"/>
</dbReference>
<dbReference type="SUPFAM" id="SSF55073">
    <property type="entry name" value="Nucleotide cyclase"/>
    <property type="match status" value="1"/>
</dbReference>
<evidence type="ECO:0000256" key="2">
    <source>
        <dbReference type="ARBA" id="ARBA00012528"/>
    </source>
</evidence>
<dbReference type="AlphaFoldDB" id="A0A1H2JG16"/>
<dbReference type="CDD" id="cd18773">
    <property type="entry name" value="PDC1_HK_sensor"/>
    <property type="match status" value="1"/>
</dbReference>
<dbReference type="GO" id="GO:1902201">
    <property type="term" value="P:negative regulation of bacterial-type flagellum-dependent cell motility"/>
    <property type="evidence" value="ECO:0007669"/>
    <property type="project" value="TreeGrafter"/>
</dbReference>
<dbReference type="Gene3D" id="3.30.70.270">
    <property type="match status" value="1"/>
</dbReference>
<dbReference type="CDD" id="cd01949">
    <property type="entry name" value="GGDEF"/>
    <property type="match status" value="1"/>
</dbReference>
<evidence type="ECO:0000259" key="9">
    <source>
        <dbReference type="PROSITE" id="PS50887"/>
    </source>
</evidence>
<dbReference type="InterPro" id="IPR033479">
    <property type="entry name" value="dCache_1"/>
</dbReference>
<dbReference type="PANTHER" id="PTHR45138:SF9">
    <property type="entry name" value="DIGUANYLATE CYCLASE DGCM-RELATED"/>
    <property type="match status" value="1"/>
</dbReference>
<evidence type="ECO:0000256" key="5">
    <source>
        <dbReference type="ARBA" id="ARBA00022989"/>
    </source>
</evidence>
<dbReference type="FunFam" id="3.30.70.270:FF:000001">
    <property type="entry name" value="Diguanylate cyclase domain protein"/>
    <property type="match status" value="1"/>
</dbReference>
<evidence type="ECO:0000256" key="6">
    <source>
        <dbReference type="ARBA" id="ARBA00023136"/>
    </source>
</evidence>
<name>A0A1H2JG16_9BACT</name>
<evidence type="ECO:0000256" key="4">
    <source>
        <dbReference type="ARBA" id="ARBA00022692"/>
    </source>
</evidence>
<dbReference type="GO" id="GO:0043709">
    <property type="term" value="P:cell adhesion involved in single-species biofilm formation"/>
    <property type="evidence" value="ECO:0007669"/>
    <property type="project" value="TreeGrafter"/>
</dbReference>
<keyword evidence="5 8" id="KW-1133">Transmembrane helix</keyword>
<dbReference type="GO" id="GO:0005886">
    <property type="term" value="C:plasma membrane"/>
    <property type="evidence" value="ECO:0007669"/>
    <property type="project" value="UniProtKB-SubCell"/>
</dbReference>
<dbReference type="NCBIfam" id="TIGR00254">
    <property type="entry name" value="GGDEF"/>
    <property type="match status" value="1"/>
</dbReference>
<dbReference type="PROSITE" id="PS50887">
    <property type="entry name" value="GGDEF"/>
    <property type="match status" value="1"/>
</dbReference>